<keyword evidence="2" id="KW-1185">Reference proteome</keyword>
<evidence type="ECO:0000313" key="2">
    <source>
        <dbReference type="Proteomes" id="UP001139089"/>
    </source>
</evidence>
<accession>A0A9X1NQ78</accession>
<organism evidence="1 2">
    <name type="scientific">Rhizobium quercicola</name>
    <dbReference type="NCBI Taxonomy" id="2901226"/>
    <lineage>
        <taxon>Bacteria</taxon>
        <taxon>Pseudomonadati</taxon>
        <taxon>Pseudomonadota</taxon>
        <taxon>Alphaproteobacteria</taxon>
        <taxon>Hyphomicrobiales</taxon>
        <taxon>Rhizobiaceae</taxon>
        <taxon>Rhizobium/Agrobacterium group</taxon>
        <taxon>Rhizobium</taxon>
    </lineage>
</organism>
<protein>
    <submittedName>
        <fullName evidence="1">Uncharacterized protein</fullName>
    </submittedName>
</protein>
<comment type="caution">
    <text evidence="1">The sequence shown here is derived from an EMBL/GenBank/DDBJ whole genome shotgun (WGS) entry which is preliminary data.</text>
</comment>
<dbReference type="EMBL" id="JAJOZR010000001">
    <property type="protein sequence ID" value="MCD7108031.1"/>
    <property type="molecule type" value="Genomic_DNA"/>
</dbReference>
<dbReference type="AlphaFoldDB" id="A0A9X1NQ78"/>
<name>A0A9X1NQ78_9HYPH</name>
<gene>
    <name evidence="1" type="ORF">LRX75_03140</name>
</gene>
<reference evidence="1" key="1">
    <citation type="submission" date="2021-12" db="EMBL/GenBank/DDBJ databases">
        <authorList>
            <person name="Li Y."/>
        </authorList>
    </citation>
    <scope>NUCLEOTIDE SEQUENCE</scope>
    <source>
        <strain evidence="1">DKSPLA3</strain>
    </source>
</reference>
<dbReference type="Proteomes" id="UP001139089">
    <property type="component" value="Unassembled WGS sequence"/>
</dbReference>
<evidence type="ECO:0000313" key="1">
    <source>
        <dbReference type="EMBL" id="MCD7108031.1"/>
    </source>
</evidence>
<dbReference type="RefSeq" id="WP_231811785.1">
    <property type="nucleotide sequence ID" value="NZ_JAJOZR010000001.1"/>
</dbReference>
<sequence length="205" mass="22008">MTAGMPHRGLPARLDRDAMITLQRIDIFDAVWSGALSMSFAPQSASGASPASLRLVNTLQHRSLGTVAPADLMAALNIEQARTLFLCNLSLVQEKLRDMSSEGPSVRFNIPVNAGALATLGGELRIIAQHTPDLFERIQVTHSEDHHAGLSPDQIGQLKALEALGLRLQVRRSSGAPRAEADIRIERRLPPSMTSASAFPAYAAA</sequence>
<proteinExistence type="predicted"/>